<evidence type="ECO:0000313" key="6">
    <source>
        <dbReference type="Proteomes" id="UP001205185"/>
    </source>
</evidence>
<comment type="caution">
    <text evidence="5">The sequence shown here is derived from an EMBL/GenBank/DDBJ whole genome shotgun (WGS) entry which is preliminary data.</text>
</comment>
<protein>
    <submittedName>
        <fullName evidence="5">Poly-gamma-glutamate synthesis protein (Capsule biosynthesis protein)</fullName>
    </submittedName>
</protein>
<evidence type="ECO:0000313" key="5">
    <source>
        <dbReference type="EMBL" id="MCP2271859.1"/>
    </source>
</evidence>
<proteinExistence type="inferred from homology"/>
<evidence type="ECO:0000256" key="1">
    <source>
        <dbReference type="ARBA" id="ARBA00005662"/>
    </source>
</evidence>
<reference evidence="5 6" key="1">
    <citation type="submission" date="2022-06" db="EMBL/GenBank/DDBJ databases">
        <title>Genomic Encyclopedia of Archaeal and Bacterial Type Strains, Phase II (KMG-II): from individual species to whole genera.</title>
        <authorList>
            <person name="Goeker M."/>
        </authorList>
    </citation>
    <scope>NUCLEOTIDE SEQUENCE [LARGE SCALE GENOMIC DNA]</scope>
    <source>
        <strain evidence="5 6">DSM 44255</strain>
    </source>
</reference>
<dbReference type="Proteomes" id="UP001205185">
    <property type="component" value="Unassembled WGS sequence"/>
</dbReference>
<dbReference type="InterPro" id="IPR019079">
    <property type="entry name" value="Capsule_synth_CapA"/>
</dbReference>
<accession>A0ABT1IGW9</accession>
<dbReference type="EMBL" id="JAMTCO010000010">
    <property type="protein sequence ID" value="MCP2271859.1"/>
    <property type="molecule type" value="Genomic_DNA"/>
</dbReference>
<dbReference type="RefSeq" id="WP_253888813.1">
    <property type="nucleotide sequence ID" value="NZ_BAAAVB010000003.1"/>
</dbReference>
<dbReference type="PROSITE" id="PS51257">
    <property type="entry name" value="PROKAR_LIPOPROTEIN"/>
    <property type="match status" value="1"/>
</dbReference>
<dbReference type="InterPro" id="IPR052169">
    <property type="entry name" value="CW_Biosynth-Accessory"/>
</dbReference>
<dbReference type="InterPro" id="IPR029052">
    <property type="entry name" value="Metallo-depent_PP-like"/>
</dbReference>
<dbReference type="CDD" id="cd07381">
    <property type="entry name" value="MPP_CapA"/>
    <property type="match status" value="1"/>
</dbReference>
<dbReference type="Gene3D" id="3.60.21.10">
    <property type="match status" value="1"/>
</dbReference>
<feature type="region of interest" description="Disordered" evidence="2">
    <location>
        <begin position="22"/>
        <end position="42"/>
    </location>
</feature>
<feature type="signal peptide" evidence="3">
    <location>
        <begin position="1"/>
        <end position="22"/>
    </location>
</feature>
<dbReference type="Pfam" id="PF09587">
    <property type="entry name" value="PGA_cap"/>
    <property type="match status" value="1"/>
</dbReference>
<feature type="domain" description="Capsule synthesis protein CapA" evidence="4">
    <location>
        <begin position="49"/>
        <end position="294"/>
    </location>
</feature>
<comment type="similarity">
    <text evidence="1">Belongs to the CapA family.</text>
</comment>
<feature type="chain" id="PRO_5046506287" evidence="3">
    <location>
        <begin position="23"/>
        <end position="376"/>
    </location>
</feature>
<dbReference type="SMART" id="SM00854">
    <property type="entry name" value="PGA_cap"/>
    <property type="match status" value="1"/>
</dbReference>
<dbReference type="SUPFAM" id="SSF56300">
    <property type="entry name" value="Metallo-dependent phosphatases"/>
    <property type="match status" value="1"/>
</dbReference>
<evidence type="ECO:0000256" key="2">
    <source>
        <dbReference type="SAM" id="MobiDB-lite"/>
    </source>
</evidence>
<evidence type="ECO:0000256" key="3">
    <source>
        <dbReference type="SAM" id="SignalP"/>
    </source>
</evidence>
<sequence>MRRLPALVGVLFLAACSGNPTVGEVPEDPQVTTAPSTAAPPTQAKSGFTLIAGGDVLIHPALTEQATEDGGGTRDYAPLLEGIKPAVEAADVALCHLEVPIAAASGPFRGYPKFSAPPEVVTALVATGFDTCSTASNHTLDQGPTGVTSTLDALDAAKITHTGSARSAAEAARPLIREVAGVKVGFLSFTFGLNQGTSRPAGSPWMANMLTPEAVSAAAVAAREAGAEVVIASLHWGIEGKHDASPDQQRTAKTLLADPAIDLIIGHHAHVVQPFERINDKWVTYGLGNMVARHETPKGDTEEGVLARFHFTKSPTGWTVDTAEYLPILTDLGPPIRLRDLTSDTKVAATRKTEALTRTDETVLSRGAATAGLKRP</sequence>
<gene>
    <name evidence="5" type="ORF">LV75_004373</name>
</gene>
<feature type="compositionally biased region" description="Low complexity" evidence="2">
    <location>
        <begin position="29"/>
        <end position="42"/>
    </location>
</feature>
<keyword evidence="3" id="KW-0732">Signal</keyword>
<dbReference type="PANTHER" id="PTHR33393:SF13">
    <property type="entry name" value="PGA BIOSYNTHESIS PROTEIN CAPA"/>
    <property type="match status" value="1"/>
</dbReference>
<dbReference type="PANTHER" id="PTHR33393">
    <property type="entry name" value="POLYGLUTAMINE SYNTHESIS ACCESSORY PROTEIN RV0574C-RELATED"/>
    <property type="match status" value="1"/>
</dbReference>
<name>A0ABT1IGW9_9PSEU</name>
<evidence type="ECO:0000259" key="4">
    <source>
        <dbReference type="SMART" id="SM00854"/>
    </source>
</evidence>
<keyword evidence="6" id="KW-1185">Reference proteome</keyword>
<organism evidence="5 6">
    <name type="scientific">Actinokineospora diospyrosa</name>
    <dbReference type="NCBI Taxonomy" id="103728"/>
    <lineage>
        <taxon>Bacteria</taxon>
        <taxon>Bacillati</taxon>
        <taxon>Actinomycetota</taxon>
        <taxon>Actinomycetes</taxon>
        <taxon>Pseudonocardiales</taxon>
        <taxon>Pseudonocardiaceae</taxon>
        <taxon>Actinokineospora</taxon>
    </lineage>
</organism>